<dbReference type="KEGG" id="cef:CE2332"/>
<dbReference type="InterPro" id="IPR035906">
    <property type="entry name" value="MetI-like_sf"/>
</dbReference>
<dbReference type="Proteomes" id="UP000001409">
    <property type="component" value="Chromosome"/>
</dbReference>
<feature type="transmembrane region" description="Helical" evidence="7">
    <location>
        <begin position="113"/>
        <end position="136"/>
    </location>
</feature>
<evidence type="ECO:0000313" key="10">
    <source>
        <dbReference type="EMBL" id="BAC19142.1"/>
    </source>
</evidence>
<feature type="transmembrane region" description="Helical" evidence="7">
    <location>
        <begin position="230"/>
        <end position="255"/>
    </location>
</feature>
<dbReference type="GO" id="GO:0055085">
    <property type="term" value="P:transmembrane transport"/>
    <property type="evidence" value="ECO:0007669"/>
    <property type="project" value="InterPro"/>
</dbReference>
<dbReference type="CDD" id="cd06261">
    <property type="entry name" value="TM_PBP2"/>
    <property type="match status" value="1"/>
</dbReference>
<evidence type="ECO:0000256" key="7">
    <source>
        <dbReference type="RuleBase" id="RU363032"/>
    </source>
</evidence>
<protein>
    <submittedName>
        <fullName evidence="10">Putative transport protein</fullName>
    </submittedName>
</protein>
<feature type="transmembrane region" description="Helical" evidence="7">
    <location>
        <begin position="175"/>
        <end position="191"/>
    </location>
</feature>
<evidence type="ECO:0000256" key="2">
    <source>
        <dbReference type="ARBA" id="ARBA00022448"/>
    </source>
</evidence>
<reference evidence="10 11" key="1">
    <citation type="journal article" date="2003" name="Genome Res.">
        <title>Comparative complete genome sequence analysis of the amino acid replacements responsible for the thermostability of Corynebacterium efficiens.</title>
        <authorList>
            <person name="Nishio Y."/>
            <person name="Nakamura Y."/>
            <person name="Kawarabayasi Y."/>
            <person name="Usuda Y."/>
            <person name="Kimura E."/>
            <person name="Sugimoto S."/>
            <person name="Matsui K."/>
            <person name="Yamagishi A."/>
            <person name="Kikuchi H."/>
            <person name="Ikeo K."/>
            <person name="Gojobori T."/>
        </authorList>
    </citation>
    <scope>NUCLEOTIDE SEQUENCE [LARGE SCALE GENOMIC DNA]</scope>
    <source>
        <strain evidence="11">DSM 44549 / YS-314 / AJ 12310 / JCM 11189 / NBRC 100395</strain>
    </source>
</reference>
<feature type="transmembrane region" description="Helical" evidence="7">
    <location>
        <begin position="275"/>
        <end position="297"/>
    </location>
</feature>
<evidence type="ECO:0000256" key="4">
    <source>
        <dbReference type="ARBA" id="ARBA00022692"/>
    </source>
</evidence>
<feature type="domain" description="ABC transmembrane type-1" evidence="9">
    <location>
        <begin position="109"/>
        <end position="298"/>
    </location>
</feature>
<accession>Q8FN16</accession>
<dbReference type="EMBL" id="BA000035">
    <property type="protein sequence ID" value="BAC19142.1"/>
    <property type="molecule type" value="Genomic_DNA"/>
</dbReference>
<comment type="subcellular location">
    <subcellularLocation>
        <location evidence="1 7">Cell membrane</location>
        <topology evidence="1 7">Multi-pass membrane protein</topology>
    </subcellularLocation>
</comment>
<dbReference type="PROSITE" id="PS50928">
    <property type="entry name" value="ABC_TM1"/>
    <property type="match status" value="1"/>
</dbReference>
<feature type="region of interest" description="Disordered" evidence="8">
    <location>
        <begin position="1"/>
        <end position="42"/>
    </location>
</feature>
<keyword evidence="11" id="KW-1185">Reference proteome</keyword>
<comment type="similarity">
    <text evidence="7">Belongs to the binding-protein-dependent transport system permease family.</text>
</comment>
<feature type="transmembrane region" description="Helical" evidence="7">
    <location>
        <begin position="49"/>
        <end position="70"/>
    </location>
</feature>
<keyword evidence="3" id="KW-1003">Cell membrane</keyword>
<dbReference type="SUPFAM" id="SSF161098">
    <property type="entry name" value="MetI-like"/>
    <property type="match status" value="1"/>
</dbReference>
<dbReference type="InterPro" id="IPR050366">
    <property type="entry name" value="BP-dependent_transpt_permease"/>
</dbReference>
<evidence type="ECO:0000256" key="5">
    <source>
        <dbReference type="ARBA" id="ARBA00022989"/>
    </source>
</evidence>
<evidence type="ECO:0000313" key="11">
    <source>
        <dbReference type="Proteomes" id="UP000001409"/>
    </source>
</evidence>
<sequence length="305" mass="32333">MHVCATGRGHKPMSNTEMPKKMVFPNPRSGTADGARKRRTATNPWTRPGALLSIVVLALAVLMALIPGLFTSQSPFDSQTTALLAPSGEHWFGTDSVGRDLYARVVYGARETLLGALIAVLVGLIVGTLIGLLAGSQRGWVDTLLMRFVDVLLSIPALLLSLSVIILLGYGTMNAAIAVGVTSVATFARLARSQVITVAGSDFVEAAYGSGGTQVQVLFRHILPNSLTPVLALAALQFGSAILQLSILGFLGYGAPPPTPEWGLLISDARDYMATSWWLTVLPGLVIIVVVLSANYLSRIIRKEA</sequence>
<organism evidence="10 11">
    <name type="scientific">Corynebacterium efficiens (strain DSM 44549 / YS-314 / AJ 12310 / JCM 11189 / NBRC 100395)</name>
    <dbReference type="NCBI Taxonomy" id="196164"/>
    <lineage>
        <taxon>Bacteria</taxon>
        <taxon>Bacillati</taxon>
        <taxon>Actinomycetota</taxon>
        <taxon>Actinomycetes</taxon>
        <taxon>Mycobacteriales</taxon>
        <taxon>Corynebacteriaceae</taxon>
        <taxon>Corynebacterium</taxon>
    </lineage>
</organism>
<name>Q8FN16_COREF</name>
<dbReference type="GO" id="GO:0005886">
    <property type="term" value="C:plasma membrane"/>
    <property type="evidence" value="ECO:0007669"/>
    <property type="project" value="UniProtKB-SubCell"/>
</dbReference>
<dbReference type="STRING" id="196164.gene:10742765"/>
<dbReference type="InterPro" id="IPR000515">
    <property type="entry name" value="MetI-like"/>
</dbReference>
<dbReference type="Gene3D" id="1.10.3720.10">
    <property type="entry name" value="MetI-like"/>
    <property type="match status" value="1"/>
</dbReference>
<evidence type="ECO:0000256" key="1">
    <source>
        <dbReference type="ARBA" id="ARBA00004651"/>
    </source>
</evidence>
<evidence type="ECO:0000256" key="6">
    <source>
        <dbReference type="ARBA" id="ARBA00023136"/>
    </source>
</evidence>
<proteinExistence type="inferred from homology"/>
<evidence type="ECO:0000259" key="9">
    <source>
        <dbReference type="PROSITE" id="PS50928"/>
    </source>
</evidence>
<dbReference type="PANTHER" id="PTHR43386">
    <property type="entry name" value="OLIGOPEPTIDE TRANSPORT SYSTEM PERMEASE PROTEIN APPC"/>
    <property type="match status" value="1"/>
</dbReference>
<feature type="transmembrane region" description="Helical" evidence="7">
    <location>
        <begin position="148"/>
        <end position="169"/>
    </location>
</feature>
<dbReference type="AlphaFoldDB" id="Q8FN16"/>
<dbReference type="HOGENOM" id="CLU_028518_5_2_11"/>
<evidence type="ECO:0000256" key="3">
    <source>
        <dbReference type="ARBA" id="ARBA00022475"/>
    </source>
</evidence>
<keyword evidence="2 7" id="KW-0813">Transport</keyword>
<dbReference type="PANTHER" id="PTHR43386:SF1">
    <property type="entry name" value="D,D-DIPEPTIDE TRANSPORT SYSTEM PERMEASE PROTEIN DDPC-RELATED"/>
    <property type="match status" value="1"/>
</dbReference>
<keyword evidence="4 7" id="KW-0812">Transmembrane</keyword>
<dbReference type="Pfam" id="PF00528">
    <property type="entry name" value="BPD_transp_1"/>
    <property type="match status" value="1"/>
</dbReference>
<evidence type="ECO:0000256" key="8">
    <source>
        <dbReference type="SAM" id="MobiDB-lite"/>
    </source>
</evidence>
<keyword evidence="5 7" id="KW-1133">Transmembrane helix</keyword>
<dbReference type="eggNOG" id="COG1173">
    <property type="taxonomic scope" value="Bacteria"/>
</dbReference>
<keyword evidence="6 7" id="KW-0472">Membrane</keyword>